<evidence type="ECO:0000313" key="1">
    <source>
        <dbReference type="EMBL" id="MFD1466486.1"/>
    </source>
</evidence>
<name>A0ABW4DRW7_9LACO</name>
<accession>A0ABW4DRW7</accession>
<comment type="caution">
    <text evidence="1">The sequence shown here is derived from an EMBL/GenBank/DDBJ whole genome shotgun (WGS) entry which is preliminary data.</text>
</comment>
<dbReference type="InterPro" id="IPR006524">
    <property type="entry name" value="ArpU-like"/>
</dbReference>
<organism evidence="1 2">
    <name type="scientific">Lapidilactobacillus mulanensis</name>
    <dbReference type="NCBI Taxonomy" id="2485999"/>
    <lineage>
        <taxon>Bacteria</taxon>
        <taxon>Bacillati</taxon>
        <taxon>Bacillota</taxon>
        <taxon>Bacilli</taxon>
        <taxon>Lactobacillales</taxon>
        <taxon>Lactobacillaceae</taxon>
        <taxon>Lapidilactobacillus</taxon>
    </lineage>
</organism>
<keyword evidence="2" id="KW-1185">Reference proteome</keyword>
<dbReference type="RefSeq" id="WP_379895147.1">
    <property type="nucleotide sequence ID" value="NZ_JBHTOF010000103.1"/>
</dbReference>
<gene>
    <name evidence="1" type="ORF">ACFQ4L_10475</name>
</gene>
<sequence length="139" mass="16256">MVGLLPEIDERASRELARELLSNYRRYSRMAGVKLTDIKSPTIDGMPKSPSYDNRIEDKIVNHIDAEQIIHNVQQAMQFLDKTSYWVIYYSYLCEPQLSYYDISQKLVGYSEESIDYLKRKGLIEFAEAYPNGKLIVYK</sequence>
<dbReference type="NCBIfam" id="TIGR01637">
    <property type="entry name" value="phage_arpU"/>
    <property type="match status" value="1"/>
</dbReference>
<proteinExistence type="predicted"/>
<dbReference type="EMBL" id="JBHTOF010000103">
    <property type="protein sequence ID" value="MFD1466486.1"/>
    <property type="molecule type" value="Genomic_DNA"/>
</dbReference>
<protein>
    <submittedName>
        <fullName evidence="1">ArpU family phage packaging/lysis transcriptional regulator</fullName>
    </submittedName>
</protein>
<reference evidence="2" key="1">
    <citation type="journal article" date="2019" name="Int. J. Syst. Evol. Microbiol.">
        <title>The Global Catalogue of Microorganisms (GCM) 10K type strain sequencing project: providing services to taxonomists for standard genome sequencing and annotation.</title>
        <authorList>
            <consortium name="The Broad Institute Genomics Platform"/>
            <consortium name="The Broad Institute Genome Sequencing Center for Infectious Disease"/>
            <person name="Wu L."/>
            <person name="Ma J."/>
        </authorList>
    </citation>
    <scope>NUCLEOTIDE SEQUENCE [LARGE SCALE GENOMIC DNA]</scope>
    <source>
        <strain evidence="2">CCM 8951</strain>
    </source>
</reference>
<evidence type="ECO:0000313" key="2">
    <source>
        <dbReference type="Proteomes" id="UP001597244"/>
    </source>
</evidence>
<dbReference type="Proteomes" id="UP001597244">
    <property type="component" value="Unassembled WGS sequence"/>
</dbReference>